<dbReference type="EMBL" id="DS545154">
    <property type="protein sequence ID" value="EDQ55396.1"/>
    <property type="molecule type" value="Genomic_DNA"/>
</dbReference>
<protein>
    <submittedName>
        <fullName evidence="1">Predicted protein</fullName>
    </submittedName>
</protein>
<gene>
    <name evidence="1" type="ORF">PHYPADRAFT_94640</name>
</gene>
<organism>
    <name type="scientific">Physcomitrium patens</name>
    <name type="common">Spreading-leaved earth moss</name>
    <name type="synonym">Physcomitrella patens</name>
    <dbReference type="NCBI Taxonomy" id="3218"/>
    <lineage>
        <taxon>Eukaryota</taxon>
        <taxon>Viridiplantae</taxon>
        <taxon>Streptophyta</taxon>
        <taxon>Embryophyta</taxon>
        <taxon>Bryophyta</taxon>
        <taxon>Bryophytina</taxon>
        <taxon>Bryopsida</taxon>
        <taxon>Funariidae</taxon>
        <taxon>Funariales</taxon>
        <taxon>Funariaceae</taxon>
        <taxon>Physcomitrium</taxon>
    </lineage>
</organism>
<evidence type="ECO:0000313" key="1">
    <source>
        <dbReference type="EMBL" id="EDQ55396.1"/>
    </source>
</evidence>
<name>A9TME7_PHYPA</name>
<dbReference type="AlphaFoldDB" id="A9TME7"/>
<reference evidence="1" key="1">
    <citation type="journal article" date="2008" name="Science">
        <title>The Physcomitrella genome reveals evolutionary insights into the conquest of land by plants.</title>
        <authorList>
            <person name="Rensing S."/>
            <person name="Lang D."/>
            <person name="Zimmer A."/>
            <person name="Terry A."/>
            <person name="Salamov A."/>
            <person name="Shapiro H."/>
            <person name="Nishiyama T."/>
            <person name="Perroud P.-F."/>
            <person name="Lindquist E."/>
            <person name="Kamisugi Y."/>
            <person name="Tanahashi T."/>
            <person name="Sakakibara K."/>
            <person name="Fujita T."/>
            <person name="Oishi K."/>
            <person name="Shin-I T."/>
            <person name="Kuroki Y."/>
            <person name="Toyoda A."/>
            <person name="Suzuki Y."/>
            <person name="Hashimoto A."/>
            <person name="Yamaguchi K."/>
            <person name="Sugano A."/>
            <person name="Kohara Y."/>
            <person name="Fujiyama A."/>
            <person name="Anterola A."/>
            <person name="Aoki S."/>
            <person name="Ashton N."/>
            <person name="Barbazuk W.B."/>
            <person name="Barker E."/>
            <person name="Bennetzen J."/>
            <person name="Bezanilla M."/>
            <person name="Blankenship R."/>
            <person name="Cho S.H."/>
            <person name="Dutcher S."/>
            <person name="Estelle M."/>
            <person name="Fawcett J.A."/>
            <person name="Gundlach H."/>
            <person name="Hanada K."/>
            <person name="Heyl A."/>
            <person name="Hicks K.A."/>
            <person name="Hugh J."/>
            <person name="Lohr M."/>
            <person name="Mayer K."/>
            <person name="Melkozernov A."/>
            <person name="Murata T."/>
            <person name="Nelson D."/>
            <person name="Pils B."/>
            <person name="Prigge M."/>
            <person name="Reiss B."/>
            <person name="Renner T."/>
            <person name="Rombauts S."/>
            <person name="Rushton P."/>
            <person name="Sanderfoot A."/>
            <person name="Schween G."/>
            <person name="Shiu S.-H."/>
            <person name="Stueber K."/>
            <person name="Theodoulou F.L."/>
            <person name="Tu H."/>
            <person name="Van de Peer Y."/>
            <person name="Verrier P.J."/>
            <person name="Waters E."/>
            <person name="Wood A."/>
            <person name="Yang L."/>
            <person name="Cove D."/>
            <person name="Cuming A."/>
            <person name="Hasebe M."/>
            <person name="Lucas S."/>
            <person name="Mishler D.B."/>
            <person name="Reski R."/>
            <person name="Grigoriev I."/>
            <person name="Quatrano R.S."/>
            <person name="Boore J.L."/>
        </authorList>
    </citation>
    <scope>NUCLEOTIDE SEQUENCE [LARGE SCALE GENOMIC DNA]</scope>
</reference>
<sequence length="133" mass="16059">MEEENEAPIMMDINQLAFLQGQLFKGLPLKNALLKYISQIHCMVRALDVESYSKWDLEDSKKVILDQNRRIEEQKWTIQEIEESKLVLERKMVHKYEAWTKKKEYILQIKEGQRDKLIQNHKILDLEWKKLKC</sequence>
<proteinExistence type="predicted"/>
<accession>A9TME7</accession>